<dbReference type="GO" id="GO:0003964">
    <property type="term" value="F:RNA-directed DNA polymerase activity"/>
    <property type="evidence" value="ECO:0007669"/>
    <property type="project" value="UniProtKB-KW"/>
</dbReference>
<comment type="caution">
    <text evidence="1">The sequence shown here is derived from an EMBL/GenBank/DDBJ whole genome shotgun (WGS) entry which is preliminary data.</text>
</comment>
<accession>A0A699WX47</accession>
<keyword evidence="1" id="KW-0548">Nucleotidyltransferase</keyword>
<reference evidence="1" key="1">
    <citation type="journal article" date="2019" name="Sci. Rep.">
        <title>Draft genome of Tanacetum cinerariifolium, the natural source of mosquito coil.</title>
        <authorList>
            <person name="Yamashiro T."/>
            <person name="Shiraishi A."/>
            <person name="Satake H."/>
            <person name="Nakayama K."/>
        </authorList>
    </citation>
    <scope>NUCLEOTIDE SEQUENCE</scope>
</reference>
<gene>
    <name evidence="1" type="ORF">Tci_923342</name>
</gene>
<protein>
    <submittedName>
        <fullName evidence="1">Reverse transcriptase domain, reverse transcriptase zinc-binding domain protein</fullName>
    </submittedName>
</protein>
<dbReference type="AlphaFoldDB" id="A0A699WX47"/>
<keyword evidence="1" id="KW-0808">Transferase</keyword>
<feature type="non-terminal residue" evidence="1">
    <location>
        <position position="1"/>
    </location>
</feature>
<sequence length="67" mass="7393">GDVESSRVIMDSREEFKLTSGLIPSFPKSMAYFCNVLNHTKVAILSIMPFAEGELQVKYLGVPLISS</sequence>
<dbReference type="EMBL" id="BKCJ011769295">
    <property type="protein sequence ID" value="GFD51373.1"/>
    <property type="molecule type" value="Genomic_DNA"/>
</dbReference>
<keyword evidence="1" id="KW-0695">RNA-directed DNA polymerase</keyword>
<proteinExistence type="predicted"/>
<name>A0A699WX47_TANCI</name>
<evidence type="ECO:0000313" key="1">
    <source>
        <dbReference type="EMBL" id="GFD51373.1"/>
    </source>
</evidence>
<organism evidence="1">
    <name type="scientific">Tanacetum cinerariifolium</name>
    <name type="common">Dalmatian daisy</name>
    <name type="synonym">Chrysanthemum cinerariifolium</name>
    <dbReference type="NCBI Taxonomy" id="118510"/>
    <lineage>
        <taxon>Eukaryota</taxon>
        <taxon>Viridiplantae</taxon>
        <taxon>Streptophyta</taxon>
        <taxon>Embryophyta</taxon>
        <taxon>Tracheophyta</taxon>
        <taxon>Spermatophyta</taxon>
        <taxon>Magnoliopsida</taxon>
        <taxon>eudicotyledons</taxon>
        <taxon>Gunneridae</taxon>
        <taxon>Pentapetalae</taxon>
        <taxon>asterids</taxon>
        <taxon>campanulids</taxon>
        <taxon>Asterales</taxon>
        <taxon>Asteraceae</taxon>
        <taxon>Asteroideae</taxon>
        <taxon>Anthemideae</taxon>
        <taxon>Anthemidinae</taxon>
        <taxon>Tanacetum</taxon>
    </lineage>
</organism>